<reference evidence="2 3" key="1">
    <citation type="journal article" date="2019" name="Int. J. Syst. Evol. Microbiol.">
        <title>The Global Catalogue of Microorganisms (GCM) 10K type strain sequencing project: providing services to taxonomists for standard genome sequencing and annotation.</title>
        <authorList>
            <consortium name="The Broad Institute Genomics Platform"/>
            <consortium name="The Broad Institute Genome Sequencing Center for Infectious Disease"/>
            <person name="Wu L."/>
            <person name="Ma J."/>
        </authorList>
    </citation>
    <scope>NUCLEOTIDE SEQUENCE [LARGE SCALE GENOMIC DNA]</scope>
    <source>
        <strain evidence="2 3">JCM 12140</strain>
    </source>
</reference>
<feature type="compositionally biased region" description="Basic and acidic residues" evidence="1">
    <location>
        <begin position="466"/>
        <end position="487"/>
    </location>
</feature>
<feature type="compositionally biased region" description="Basic and acidic residues" evidence="1">
    <location>
        <begin position="668"/>
        <end position="688"/>
    </location>
</feature>
<feature type="compositionally biased region" description="Basic and acidic residues" evidence="1">
    <location>
        <begin position="588"/>
        <end position="600"/>
    </location>
</feature>
<name>A0ABN1ZCP4_9MICO</name>
<evidence type="ECO:0000313" key="2">
    <source>
        <dbReference type="EMBL" id="GAA1493388.1"/>
    </source>
</evidence>
<evidence type="ECO:0000313" key="3">
    <source>
        <dbReference type="Proteomes" id="UP001501742"/>
    </source>
</evidence>
<keyword evidence="3" id="KW-1185">Reference proteome</keyword>
<feature type="compositionally biased region" description="Basic and acidic residues" evidence="1">
    <location>
        <begin position="608"/>
        <end position="618"/>
    </location>
</feature>
<protein>
    <submittedName>
        <fullName evidence="2">Uncharacterized protein</fullName>
    </submittedName>
</protein>
<dbReference type="EMBL" id="BAAAJX010000006">
    <property type="protein sequence ID" value="GAA1493388.1"/>
    <property type="molecule type" value="Genomic_DNA"/>
</dbReference>
<sequence length="688" mass="76208">MPVVVVRADADQSDPGREHPVELGVLVGGAVVRDLHDVDGHQGLRRRGAEESALRVLAQVAEEHRADAARAGVLRRRIDPDDDARRVACPVVAVRRPEHPPPEVPEQPVGPVCRPPDVHARALEVRDHPLVGRPTDRTDQGGLDPRRDRGHGADVVAVEVRQDEQVDPVHAEERQAGRQPSCVVPGVDEGRPATAPEQRGVPLPDVAHRDAPTVRHRATDEDGGHRDRPDPRDDHEGREAEEHGPPPRPDEHPDRDGSAHHPGGDDPARARRPRSRGHRQPGRPVGDEPDPGGGHPPDGREHPGTDRPHRREQARGETDDGGDGCEDLGEQVRRHRVRRQGRGQRDRDRPAGDLRGDRHRDGGGERRPHPPREQLGERCGEDHDPGGRQYRQREGERVGHPRVDDEHAHGGEGDERHTPDRPSTEVHDEHHDRHHGRARDRRVRPHEHDEPEQHDDGHRRTQGPRCAHDPSEQHHEADEDRAVRPGDRGQVGQRRGLHRLSGRGVESGPVADGEPAEERAARLRQVGGDGGERRAGHRAGSEDAGRAGPCREGSTCEEHDAGRRARFVELQLPADGDDRSGRQHARPRLVERGDDPDRHTQTVRPGGPHHDRLERPDHGPVAGREVAVQADTRLQAVAGRLPHDRRHPVDLPGQDRRGGQGGQQGGREGQRRDRPDRLGRPVSEDHDE</sequence>
<feature type="compositionally biased region" description="Basic and acidic residues" evidence="1">
    <location>
        <begin position="206"/>
        <end position="269"/>
    </location>
</feature>
<feature type="compositionally biased region" description="Acidic residues" evidence="1">
    <location>
        <begin position="319"/>
        <end position="329"/>
    </location>
</feature>
<feature type="compositionally biased region" description="Basic and acidic residues" evidence="1">
    <location>
        <begin position="446"/>
        <end position="459"/>
    </location>
</feature>
<accession>A0ABN1ZCP4</accession>
<evidence type="ECO:0000256" key="1">
    <source>
        <dbReference type="SAM" id="MobiDB-lite"/>
    </source>
</evidence>
<feature type="region of interest" description="Disordered" evidence="1">
    <location>
        <begin position="126"/>
        <end position="688"/>
    </location>
</feature>
<feature type="compositionally biased region" description="Basic and acidic residues" evidence="1">
    <location>
        <begin position="647"/>
        <end position="658"/>
    </location>
</feature>
<feature type="compositionally biased region" description="Basic and acidic residues" evidence="1">
    <location>
        <begin position="554"/>
        <end position="567"/>
    </location>
</feature>
<feature type="compositionally biased region" description="Basic residues" evidence="1">
    <location>
        <begin position="270"/>
        <end position="281"/>
    </location>
</feature>
<feature type="compositionally biased region" description="Basic and acidic residues" evidence="1">
    <location>
        <begin position="530"/>
        <end position="545"/>
    </location>
</feature>
<organism evidence="2 3">
    <name type="scientific">Curtobacterium herbarum</name>
    <dbReference type="NCBI Taxonomy" id="150122"/>
    <lineage>
        <taxon>Bacteria</taxon>
        <taxon>Bacillati</taxon>
        <taxon>Actinomycetota</taxon>
        <taxon>Actinomycetes</taxon>
        <taxon>Micrococcales</taxon>
        <taxon>Microbacteriaceae</taxon>
        <taxon>Curtobacterium</taxon>
    </lineage>
</organism>
<dbReference type="Proteomes" id="UP001501742">
    <property type="component" value="Unassembled WGS sequence"/>
</dbReference>
<gene>
    <name evidence="2" type="ORF">GCM10009627_17340</name>
</gene>
<feature type="compositionally biased region" description="Basic and acidic residues" evidence="1">
    <location>
        <begin position="343"/>
        <end position="431"/>
    </location>
</feature>
<proteinExistence type="predicted"/>
<feature type="compositionally biased region" description="Basic and acidic residues" evidence="1">
    <location>
        <begin position="126"/>
        <end position="152"/>
    </location>
</feature>
<comment type="caution">
    <text evidence="2">The sequence shown here is derived from an EMBL/GenBank/DDBJ whole genome shotgun (WGS) entry which is preliminary data.</text>
</comment>
<feature type="compositionally biased region" description="Basic and acidic residues" evidence="1">
    <location>
        <begin position="297"/>
        <end position="318"/>
    </location>
</feature>
<feature type="compositionally biased region" description="Basic residues" evidence="1">
    <location>
        <begin position="432"/>
        <end position="445"/>
    </location>
</feature>
<feature type="compositionally biased region" description="Basic residues" evidence="1">
    <location>
        <begin position="333"/>
        <end position="342"/>
    </location>
</feature>
<feature type="compositionally biased region" description="Basic and acidic residues" evidence="1">
    <location>
        <begin position="160"/>
        <end position="176"/>
    </location>
</feature>